<dbReference type="GO" id="GO:0035514">
    <property type="term" value="F:DNA demethylase activity"/>
    <property type="evidence" value="ECO:0007669"/>
    <property type="project" value="InterPro"/>
</dbReference>
<name>A0AAX6GPF7_IRIPA</name>
<evidence type="ECO:0000313" key="2">
    <source>
        <dbReference type="EMBL" id="KAJ6830610.1"/>
    </source>
</evidence>
<comment type="caution">
    <text evidence="2">The sequence shown here is derived from an EMBL/GenBank/DDBJ whole genome shotgun (WGS) entry which is preliminary data.</text>
</comment>
<reference evidence="2" key="2">
    <citation type="submission" date="2023-04" db="EMBL/GenBank/DDBJ databases">
        <authorList>
            <person name="Bruccoleri R.E."/>
            <person name="Oakeley E.J."/>
            <person name="Faust A.-M."/>
            <person name="Dessus-Babus S."/>
            <person name="Altorfer M."/>
            <person name="Burckhardt D."/>
            <person name="Oertli M."/>
            <person name="Naumann U."/>
            <person name="Petersen F."/>
            <person name="Wong J."/>
        </authorList>
    </citation>
    <scope>NUCLEOTIDE SEQUENCE</scope>
    <source>
        <strain evidence="2">GSM-AAB239-AS_SAM_17_03QT</strain>
        <tissue evidence="2">Leaf</tissue>
    </source>
</reference>
<feature type="region of interest" description="Disordered" evidence="1">
    <location>
        <begin position="248"/>
        <end position="273"/>
    </location>
</feature>
<gene>
    <name evidence="2" type="ORF">M6B38_353100</name>
</gene>
<dbReference type="PANTHER" id="PTHR46213:SF13">
    <property type="entry name" value="DEMETER-LIKE PROTEIN 2-RELATED"/>
    <property type="match status" value="1"/>
</dbReference>
<protein>
    <submittedName>
        <fullName evidence="2">Transcriptional activator DEMETER-like</fullName>
    </submittedName>
</protein>
<dbReference type="GO" id="GO:0019104">
    <property type="term" value="F:DNA N-glycosylase activity"/>
    <property type="evidence" value="ECO:0007669"/>
    <property type="project" value="InterPro"/>
</dbReference>
<evidence type="ECO:0000256" key="1">
    <source>
        <dbReference type="SAM" id="MobiDB-lite"/>
    </source>
</evidence>
<dbReference type="EMBL" id="JANAVB010017398">
    <property type="protein sequence ID" value="KAJ6830610.1"/>
    <property type="molecule type" value="Genomic_DNA"/>
</dbReference>
<dbReference type="GO" id="GO:0141166">
    <property type="term" value="P:chromosomal 5-methylcytosine DNA demethylation pathway"/>
    <property type="evidence" value="ECO:0007669"/>
    <property type="project" value="InterPro"/>
</dbReference>
<proteinExistence type="predicted"/>
<reference evidence="2" key="1">
    <citation type="journal article" date="2023" name="GigaByte">
        <title>Genome assembly of the bearded iris, Iris pallida Lam.</title>
        <authorList>
            <person name="Bruccoleri R.E."/>
            <person name="Oakeley E.J."/>
            <person name="Faust A.M.E."/>
            <person name="Altorfer M."/>
            <person name="Dessus-Babus S."/>
            <person name="Burckhardt D."/>
            <person name="Oertli M."/>
            <person name="Naumann U."/>
            <person name="Petersen F."/>
            <person name="Wong J."/>
        </authorList>
    </citation>
    <scope>NUCLEOTIDE SEQUENCE</scope>
    <source>
        <strain evidence="2">GSM-AAB239-AS_SAM_17_03QT</strain>
    </source>
</reference>
<dbReference type="InterPro" id="IPR044811">
    <property type="entry name" value="DME/ROS1"/>
</dbReference>
<dbReference type="Proteomes" id="UP001140949">
    <property type="component" value="Unassembled WGS sequence"/>
</dbReference>
<evidence type="ECO:0000313" key="3">
    <source>
        <dbReference type="Proteomes" id="UP001140949"/>
    </source>
</evidence>
<dbReference type="AlphaFoldDB" id="A0AAX6GPF7"/>
<organism evidence="2 3">
    <name type="scientific">Iris pallida</name>
    <name type="common">Sweet iris</name>
    <dbReference type="NCBI Taxonomy" id="29817"/>
    <lineage>
        <taxon>Eukaryota</taxon>
        <taxon>Viridiplantae</taxon>
        <taxon>Streptophyta</taxon>
        <taxon>Embryophyta</taxon>
        <taxon>Tracheophyta</taxon>
        <taxon>Spermatophyta</taxon>
        <taxon>Magnoliopsida</taxon>
        <taxon>Liliopsida</taxon>
        <taxon>Asparagales</taxon>
        <taxon>Iridaceae</taxon>
        <taxon>Iridoideae</taxon>
        <taxon>Irideae</taxon>
        <taxon>Iris</taxon>
    </lineage>
</organism>
<accession>A0AAX6GPF7</accession>
<sequence length="273" mass="30770">MDPINELVRRLSCLNINEGNKKVTVQEQNALDPYVGGVGAMVVFEGKKRKPRPKVDLDPESDRVWRLFMGREVEGDAEMGADKEKWWEEERRVFCGRAESFIARMHLVQEPGQNQSASDKIYDALLKGTKRNRILVDDAQISLHPSHIHACNGMNRGSENCCRSRSGSCSPEIYKRPRTENMQNEGTSTAYSAFTCNPGGPKTVQAAQNTSKAFTFADAKRLMAYEKSRAFQRMLACHQAQVKLQVDYQNQPSSPEEPPKFTRSIGPELDSKL</sequence>
<dbReference type="PANTHER" id="PTHR46213">
    <property type="entry name" value="TRANSCRIPTIONAL ACTIVATOR DEMETER"/>
    <property type="match status" value="1"/>
</dbReference>
<keyword evidence="3" id="KW-1185">Reference proteome</keyword>